<dbReference type="PANTHER" id="PTHR24421:SF10">
    <property type="entry name" value="NITRATE_NITRITE SENSOR PROTEIN NARQ"/>
    <property type="match status" value="1"/>
</dbReference>
<evidence type="ECO:0000256" key="1">
    <source>
        <dbReference type="ARBA" id="ARBA00000085"/>
    </source>
</evidence>
<dbReference type="InterPro" id="IPR003594">
    <property type="entry name" value="HATPase_dom"/>
</dbReference>
<feature type="transmembrane region" description="Helical" evidence="10">
    <location>
        <begin position="68"/>
        <end position="88"/>
    </location>
</feature>
<dbReference type="InterPro" id="IPR036890">
    <property type="entry name" value="HATPase_C_sf"/>
</dbReference>
<dbReference type="InterPro" id="IPR031621">
    <property type="entry name" value="HisKA_7TM"/>
</dbReference>
<gene>
    <name evidence="12" type="ORF">CSTERTH_12835</name>
</gene>
<dbReference type="AlphaFoldDB" id="A0A1B1YGI0"/>
<keyword evidence="9" id="KW-0175">Coiled coil</keyword>
<evidence type="ECO:0000259" key="11">
    <source>
        <dbReference type="SMART" id="SM00387"/>
    </source>
</evidence>
<dbReference type="Pfam" id="PF02518">
    <property type="entry name" value="HATPase_c"/>
    <property type="match status" value="1"/>
</dbReference>
<keyword evidence="7" id="KW-0067">ATP-binding</keyword>
<feature type="transmembrane region" description="Helical" evidence="10">
    <location>
        <begin position="138"/>
        <end position="160"/>
    </location>
</feature>
<dbReference type="GO" id="GO:0005524">
    <property type="term" value="F:ATP binding"/>
    <property type="evidence" value="ECO:0007669"/>
    <property type="project" value="UniProtKB-KW"/>
</dbReference>
<dbReference type="Proteomes" id="UP000092971">
    <property type="component" value="Chromosome"/>
</dbReference>
<feature type="transmembrane region" description="Helical" evidence="10">
    <location>
        <begin position="100"/>
        <end position="118"/>
    </location>
</feature>
<dbReference type="EMBL" id="CP014672">
    <property type="protein sequence ID" value="ANW99853.1"/>
    <property type="molecule type" value="Genomic_DNA"/>
</dbReference>
<feature type="transmembrane region" description="Helical" evidence="10">
    <location>
        <begin position="6"/>
        <end position="24"/>
    </location>
</feature>
<evidence type="ECO:0000256" key="6">
    <source>
        <dbReference type="ARBA" id="ARBA00022777"/>
    </source>
</evidence>
<name>A0A1B1YGI0_THEST</name>
<evidence type="ECO:0000256" key="8">
    <source>
        <dbReference type="ARBA" id="ARBA00023012"/>
    </source>
</evidence>
<dbReference type="Pfam" id="PF07730">
    <property type="entry name" value="HisKA_3"/>
    <property type="match status" value="1"/>
</dbReference>
<feature type="domain" description="Histidine kinase/HSP90-like ATPase" evidence="11">
    <location>
        <begin position="494"/>
        <end position="582"/>
    </location>
</feature>
<organism evidence="12 13">
    <name type="scientific">Thermoclostridium stercorarium subsp. thermolacticum DSM 2910</name>
    <dbReference type="NCBI Taxonomy" id="1121336"/>
    <lineage>
        <taxon>Bacteria</taxon>
        <taxon>Bacillati</taxon>
        <taxon>Bacillota</taxon>
        <taxon>Clostridia</taxon>
        <taxon>Eubacteriales</taxon>
        <taxon>Oscillospiraceae</taxon>
        <taxon>Thermoclostridium</taxon>
    </lineage>
</organism>
<dbReference type="GO" id="GO:0016020">
    <property type="term" value="C:membrane"/>
    <property type="evidence" value="ECO:0007669"/>
    <property type="project" value="InterPro"/>
</dbReference>
<keyword evidence="10" id="KW-0472">Membrane</keyword>
<dbReference type="PANTHER" id="PTHR24421">
    <property type="entry name" value="NITRATE/NITRITE SENSOR PROTEIN NARX-RELATED"/>
    <property type="match status" value="1"/>
</dbReference>
<dbReference type="CDD" id="cd16917">
    <property type="entry name" value="HATPase_UhpB-NarQ-NarX-like"/>
    <property type="match status" value="1"/>
</dbReference>
<keyword evidence="3" id="KW-0597">Phosphoprotein</keyword>
<feature type="transmembrane region" description="Helical" evidence="10">
    <location>
        <begin position="172"/>
        <end position="193"/>
    </location>
</feature>
<dbReference type="Pfam" id="PF16927">
    <property type="entry name" value="HisKA_7TM"/>
    <property type="match status" value="1"/>
</dbReference>
<sequence length="582" mass="65477">MNKAGVLIQVICAVLAGMILAYLFANGRRCKTTYSYMLCIGLLLFWNIAEIMLLMSENLKQEMLALKIKFVPVVYIGVSWLNFCLTIANKKIVKHRLYKYIIILFPAVCYAFLLTNEFHRLFYKEVIFGIRMVRGPVFWIHTVESYFCIITGTVVLINRLRKVEKSLDKKVLFALSLFIPLTANILMLADVLPIRGFDVTAQLLLVTLVITGVVVYQKKFLNLIPVAARHFIENMSDGIVIIDNENTIVGLNDAVNWIMPELKLNIYDSAVKLSEYIRNSADGEMRDKVADAIELPAEACPVKGNLEIAGVNVSVEIGVLRGFNQSFNGKIVIFEDRSEEHKLLNEIKNKNILLTHVNERLLQVNKMLSEANHRLEQYSRTAEELAVARERNRMGREVHDTVGHTLTLLIAMAENIRSKLQDEQEELKKMIDKSIEISKEALNDIRNYLKGQYAGSFKNTGLDEWLKDLSNDHIASGVKIDVSIDESLSEIDTARAMAIYRICQESVTNAIRHGHAKTVNIIIKSNSGGIKLYIIDDGKGCSEIVKGYGLTGMEERVARFGGTISFGSDGENGFSVIAYIPV</sequence>
<keyword evidence="10" id="KW-0812">Transmembrane</keyword>
<feature type="coiled-coil region" evidence="9">
    <location>
        <begin position="361"/>
        <end position="440"/>
    </location>
</feature>
<dbReference type="RefSeq" id="WP_015360304.1">
    <property type="nucleotide sequence ID" value="NZ_CP014672.1"/>
</dbReference>
<feature type="transmembrane region" description="Helical" evidence="10">
    <location>
        <begin position="36"/>
        <end position="56"/>
    </location>
</feature>
<keyword evidence="10" id="KW-1133">Transmembrane helix</keyword>
<evidence type="ECO:0000256" key="2">
    <source>
        <dbReference type="ARBA" id="ARBA00012438"/>
    </source>
</evidence>
<protein>
    <recommendedName>
        <fullName evidence="2">histidine kinase</fullName>
        <ecNumber evidence="2">2.7.13.3</ecNumber>
    </recommendedName>
</protein>
<evidence type="ECO:0000256" key="9">
    <source>
        <dbReference type="SAM" id="Coils"/>
    </source>
</evidence>
<dbReference type="OrthoDB" id="199946at2"/>
<dbReference type="Gene3D" id="3.30.565.10">
    <property type="entry name" value="Histidine kinase-like ATPase, C-terminal domain"/>
    <property type="match status" value="1"/>
</dbReference>
<dbReference type="GO" id="GO:0046983">
    <property type="term" value="F:protein dimerization activity"/>
    <property type="evidence" value="ECO:0007669"/>
    <property type="project" value="InterPro"/>
</dbReference>
<dbReference type="InterPro" id="IPR011712">
    <property type="entry name" value="Sig_transdc_His_kin_sub3_dim/P"/>
</dbReference>
<evidence type="ECO:0000256" key="4">
    <source>
        <dbReference type="ARBA" id="ARBA00022679"/>
    </source>
</evidence>
<keyword evidence="6 12" id="KW-0418">Kinase</keyword>
<keyword evidence="4" id="KW-0808">Transferase</keyword>
<evidence type="ECO:0000256" key="3">
    <source>
        <dbReference type="ARBA" id="ARBA00022553"/>
    </source>
</evidence>
<dbReference type="InterPro" id="IPR050482">
    <property type="entry name" value="Sensor_HK_TwoCompSys"/>
</dbReference>
<evidence type="ECO:0000313" key="12">
    <source>
        <dbReference type="EMBL" id="ANW99853.1"/>
    </source>
</evidence>
<evidence type="ECO:0000256" key="5">
    <source>
        <dbReference type="ARBA" id="ARBA00022741"/>
    </source>
</evidence>
<proteinExistence type="predicted"/>
<evidence type="ECO:0000256" key="10">
    <source>
        <dbReference type="SAM" id="Phobius"/>
    </source>
</evidence>
<accession>A0A1B1YGI0</accession>
<dbReference type="SUPFAM" id="SSF55874">
    <property type="entry name" value="ATPase domain of HSP90 chaperone/DNA topoisomerase II/histidine kinase"/>
    <property type="match status" value="1"/>
</dbReference>
<evidence type="ECO:0000313" key="13">
    <source>
        <dbReference type="Proteomes" id="UP000092971"/>
    </source>
</evidence>
<dbReference type="SMART" id="SM00387">
    <property type="entry name" value="HATPase_c"/>
    <property type="match status" value="1"/>
</dbReference>
<dbReference type="EC" id="2.7.13.3" evidence="2"/>
<feature type="transmembrane region" description="Helical" evidence="10">
    <location>
        <begin position="199"/>
        <end position="216"/>
    </location>
</feature>
<reference evidence="12 13" key="1">
    <citation type="submission" date="2016-02" db="EMBL/GenBank/DDBJ databases">
        <title>Comparison of Clostridium stercorarium subspecies using comparative genomics and transcriptomics.</title>
        <authorList>
            <person name="Schellenberg J."/>
            <person name="Thallinger G."/>
            <person name="Levin D.B."/>
            <person name="Zhang X."/>
            <person name="Alvare G."/>
            <person name="Fristensky B."/>
            <person name="Sparling R."/>
        </authorList>
    </citation>
    <scope>NUCLEOTIDE SEQUENCE [LARGE SCALE GENOMIC DNA]</scope>
    <source>
        <strain evidence="12 13">DSM 2910</strain>
    </source>
</reference>
<keyword evidence="8" id="KW-0902">Two-component regulatory system</keyword>
<dbReference type="Gene3D" id="1.20.5.1930">
    <property type="match status" value="1"/>
</dbReference>
<comment type="catalytic activity">
    <reaction evidence="1">
        <text>ATP + protein L-histidine = ADP + protein N-phospho-L-histidine.</text>
        <dbReference type="EC" id="2.7.13.3"/>
    </reaction>
</comment>
<keyword evidence="5" id="KW-0547">Nucleotide-binding</keyword>
<evidence type="ECO:0000256" key="7">
    <source>
        <dbReference type="ARBA" id="ARBA00022840"/>
    </source>
</evidence>
<dbReference type="GO" id="GO:0000155">
    <property type="term" value="F:phosphorelay sensor kinase activity"/>
    <property type="evidence" value="ECO:0007669"/>
    <property type="project" value="InterPro"/>
</dbReference>